<protein>
    <submittedName>
        <fullName evidence="1">Uncharacterized protein</fullName>
    </submittedName>
</protein>
<evidence type="ECO:0000313" key="1">
    <source>
        <dbReference type="EMBL" id="KAK7688758.1"/>
    </source>
</evidence>
<gene>
    <name evidence="1" type="ORF">QCA50_008297</name>
</gene>
<organism evidence="1 2">
    <name type="scientific">Cerrena zonata</name>
    <dbReference type="NCBI Taxonomy" id="2478898"/>
    <lineage>
        <taxon>Eukaryota</taxon>
        <taxon>Fungi</taxon>
        <taxon>Dikarya</taxon>
        <taxon>Basidiomycota</taxon>
        <taxon>Agaricomycotina</taxon>
        <taxon>Agaricomycetes</taxon>
        <taxon>Polyporales</taxon>
        <taxon>Cerrenaceae</taxon>
        <taxon>Cerrena</taxon>
    </lineage>
</organism>
<comment type="caution">
    <text evidence="1">The sequence shown here is derived from an EMBL/GenBank/DDBJ whole genome shotgun (WGS) entry which is preliminary data.</text>
</comment>
<proteinExistence type="predicted"/>
<name>A0AAW0GF73_9APHY</name>
<reference evidence="1 2" key="1">
    <citation type="submission" date="2022-09" db="EMBL/GenBank/DDBJ databases">
        <authorList>
            <person name="Palmer J.M."/>
        </authorList>
    </citation>
    <scope>NUCLEOTIDE SEQUENCE [LARGE SCALE GENOMIC DNA]</scope>
    <source>
        <strain evidence="1 2">DSM 7382</strain>
    </source>
</reference>
<dbReference type="EMBL" id="JASBNA010000010">
    <property type="protein sequence ID" value="KAK7688758.1"/>
    <property type="molecule type" value="Genomic_DNA"/>
</dbReference>
<dbReference type="Proteomes" id="UP001385951">
    <property type="component" value="Unassembled WGS sequence"/>
</dbReference>
<dbReference type="AlphaFoldDB" id="A0AAW0GF73"/>
<keyword evidence="2" id="KW-1185">Reference proteome</keyword>
<sequence length="164" mass="18360">MYTSLGCSLHDCTPCPRPQSVTIGLCHLNLLFSLCRHFSNRVESPNPHALISIPGSRIHYTRTSGQDGPHNIDIQPIKPLAIHLDDNDNLPARIRTYSEAPQVVFKMSFASVLSLDIPTFDHLHNDRTRPGQVLFLLRQPSSPPMHPVSFLVDITYAHYLAPTC</sequence>
<evidence type="ECO:0000313" key="2">
    <source>
        <dbReference type="Proteomes" id="UP001385951"/>
    </source>
</evidence>
<accession>A0AAW0GF73</accession>